<accession>A0A031LQ76</accession>
<dbReference type="RefSeq" id="WP_048099709.1">
    <property type="nucleotide sequence ID" value="NZ_JFZT01000043.1"/>
</dbReference>
<evidence type="ECO:0000313" key="2">
    <source>
        <dbReference type="EMBL" id="EZQ06574.1"/>
    </source>
</evidence>
<evidence type="ECO:0000259" key="1">
    <source>
        <dbReference type="Pfam" id="PF03190"/>
    </source>
</evidence>
<gene>
    <name evidence="2" type="ORF">CM19_07270</name>
</gene>
<dbReference type="InterPro" id="IPR024705">
    <property type="entry name" value="Ssp411"/>
</dbReference>
<dbReference type="Gene3D" id="3.40.30.10">
    <property type="entry name" value="Glutaredoxin"/>
    <property type="match status" value="1"/>
</dbReference>
<proteinExistence type="predicted"/>
<dbReference type="SUPFAM" id="SSF52833">
    <property type="entry name" value="Thioredoxin-like"/>
    <property type="match status" value="1"/>
</dbReference>
<organism evidence="2 3">
    <name type="scientific">Candidatus Acidianus copahuensis</name>
    <dbReference type="NCBI Taxonomy" id="1160895"/>
    <lineage>
        <taxon>Archaea</taxon>
        <taxon>Thermoproteota</taxon>
        <taxon>Thermoprotei</taxon>
        <taxon>Sulfolobales</taxon>
        <taxon>Sulfolobaceae</taxon>
        <taxon>Acidianus</taxon>
    </lineage>
</organism>
<dbReference type="PANTHER" id="PTHR42899:SF1">
    <property type="entry name" value="SPERMATOGENESIS-ASSOCIATED PROTEIN 20"/>
    <property type="match status" value="1"/>
</dbReference>
<dbReference type="SUPFAM" id="SSF48208">
    <property type="entry name" value="Six-hairpin glycosidases"/>
    <property type="match status" value="1"/>
</dbReference>
<dbReference type="EMBL" id="JFZT01000043">
    <property type="protein sequence ID" value="EZQ06574.1"/>
    <property type="molecule type" value="Genomic_DNA"/>
</dbReference>
<keyword evidence="3" id="KW-1185">Reference proteome</keyword>
<protein>
    <submittedName>
        <fullName evidence="2">Thioredoxin</fullName>
    </submittedName>
</protein>
<dbReference type="OrthoDB" id="28016at2157"/>
<dbReference type="GO" id="GO:0005975">
    <property type="term" value="P:carbohydrate metabolic process"/>
    <property type="evidence" value="ECO:0007669"/>
    <property type="project" value="InterPro"/>
</dbReference>
<comment type="caution">
    <text evidence="2">The sequence shown here is derived from an EMBL/GenBank/DDBJ whole genome shotgun (WGS) entry which is preliminary data.</text>
</comment>
<dbReference type="Pfam" id="PF03190">
    <property type="entry name" value="Thioredox_DsbH"/>
    <property type="match status" value="1"/>
</dbReference>
<sequence>MVSELEKCESAYLREALNQPVNWRIWSKKAFEDARTEDKPLLIDVGASWCHWCHVMDELTYSNKDIANIINQNFIPIKVDRDEMPELDRKLQNLVSQITGESGWPLTVFMTPDEKVFFGGTFFPPDDSYGRVGFKKLLSQIIKIWKEDKHKINTNSVPLSINLFTQETVEKINFDLIDTSFSIISSAYDFDFGGLGNGMKFPHPTVDKFMLAYSAWTGDNIGMKLSEFTLKRMFIGGIFDQAGGGFHRYATDREWWIPHFEKLLIDNAELLEDYYNFYLASGSLEIKEAFDLTYEFIRREMMGESGFFNSIDADSEDIEGKYYTWTEDEFIDAIGKDEQALKIFGFHEDGGTVEGRKVLKVSKDIRDLSRELGKDVKSTLEYLREIRKKLLEYREKNRKKPNYDTNTYSYPNFRLSEVLILSVKDPFSLKITENIRGKVTRRLSGGKDGLLEDYSSALLALLASYEVTGEEKFYNSMIDLGKQVKDFMTSDGFVESKDFNDYSFLDMPNESPNSLAIRSLIKLSVIDNDFQLNEGLIRKLVNSDPSFISGILTSAGSLIRGIAHVVIIDEKDGNAKQLHETALKVYHPFKVVEKVSEESRDRVTPIIRAMFNSGKGRSRAFICIGNTCSQPVMDKESIKQLLKTKLT</sequence>
<dbReference type="InterPro" id="IPR004879">
    <property type="entry name" value="Ssp411-like_TRX"/>
</dbReference>
<dbReference type="PIRSF" id="PIRSF006402">
    <property type="entry name" value="UCP006402_thioredoxin"/>
    <property type="match status" value="1"/>
</dbReference>
<dbReference type="STRING" id="1160895.CM19_07270"/>
<dbReference type="Proteomes" id="UP000024332">
    <property type="component" value="Unassembled WGS sequence"/>
</dbReference>
<name>A0A031LQ76_9CREN</name>
<dbReference type="PANTHER" id="PTHR42899">
    <property type="entry name" value="SPERMATOGENESIS-ASSOCIATED PROTEIN 20"/>
    <property type="match status" value="1"/>
</dbReference>
<dbReference type="InterPro" id="IPR036249">
    <property type="entry name" value="Thioredoxin-like_sf"/>
</dbReference>
<evidence type="ECO:0000313" key="3">
    <source>
        <dbReference type="Proteomes" id="UP000024332"/>
    </source>
</evidence>
<dbReference type="CDD" id="cd02955">
    <property type="entry name" value="SSP411"/>
    <property type="match status" value="1"/>
</dbReference>
<dbReference type="InterPro" id="IPR008928">
    <property type="entry name" value="6-hairpin_glycosidase_sf"/>
</dbReference>
<feature type="domain" description="Spermatogenesis-associated protein 20-like TRX" evidence="1">
    <location>
        <begin position="4"/>
        <end position="156"/>
    </location>
</feature>
<reference evidence="2 3" key="1">
    <citation type="submission" date="2014-03" db="EMBL/GenBank/DDBJ databases">
        <title>Draft genome sequence of the novel thermoacidophilic archaea Acidianus copahuensis ALE1 strain, isolated from Copahue volcanic area in Neuquen Argentina.</title>
        <authorList>
            <person name="Urbieta M.S."/>
            <person name="Rascovan N."/>
            <person name="Castro C."/>
            <person name="Revale S."/>
            <person name="Giaveno M.A."/>
            <person name="Vazquez M.P."/>
            <person name="Donati E.R."/>
        </authorList>
    </citation>
    <scope>NUCLEOTIDE SEQUENCE [LARGE SCALE GENOMIC DNA]</scope>
    <source>
        <strain evidence="2 3">ALE1</strain>
    </source>
</reference>
<dbReference type="AlphaFoldDB" id="A0A031LQ76"/>